<keyword evidence="2" id="KW-0813">Transport</keyword>
<keyword evidence="6 11" id="KW-1133">Transmembrane helix</keyword>
<protein>
    <submittedName>
        <fullName evidence="13">Uncharacterized protein LOC111108350 isoform X1</fullName>
    </submittedName>
</protein>
<evidence type="ECO:0000256" key="11">
    <source>
        <dbReference type="SAM" id="Phobius"/>
    </source>
</evidence>
<organism evidence="12 13">
    <name type="scientific">Crassostrea virginica</name>
    <name type="common">Eastern oyster</name>
    <dbReference type="NCBI Taxonomy" id="6565"/>
    <lineage>
        <taxon>Eukaryota</taxon>
        <taxon>Metazoa</taxon>
        <taxon>Spiralia</taxon>
        <taxon>Lophotrochozoa</taxon>
        <taxon>Mollusca</taxon>
        <taxon>Bivalvia</taxon>
        <taxon>Autobranchia</taxon>
        <taxon>Pteriomorphia</taxon>
        <taxon>Ostreida</taxon>
        <taxon>Ostreoidea</taxon>
        <taxon>Ostreidae</taxon>
        <taxon>Crassostrea</taxon>
    </lineage>
</organism>
<sequence length="495" mass="55830">MGRDEVASFGSPPQSSGGMSRRPSMPFKAVKAVDDLARRLSMPDFSLSDVEGHLERELEREAIQPNTTTALLRDSLAKILHSKRVLVLVVMLNVLDCTLVLGGLFLDIHFIKEMLQKTKILTVSFASILTNNFAVYFGDLGDQDIDVFYNRILSVMYRSVSAADGRGDVVPNATAPNFTLMAPFSRDNVPRFLLDDTNVPDLEVKIAIALHKISITILAILTLMVLMKIFCYGTRIFSKKIELLDGLIVISSFVVDLVYMKGLLVYPLQEAVQILAFLVPWRVIRVANSFVIAVMDRAHLKLKMEYKQKKKIQRKLEFAMEKNKYYKNVIHKIRNLCLKENIPQTRISDCVLSIDPPQHRKTATKFKKWKKSFQFQCIRGNGNGKCSVVSFYGENGEHDLQQSNNLDPDNKPTLKSALSSRTWTSQTHNDPHLHNHHQSPQGMLSTPSHQSVYFHLGSDVSDDSSDEDEDDVGLRLVDFSDVDGLQIKTNQTTNS</sequence>
<evidence type="ECO:0000256" key="8">
    <source>
        <dbReference type="ARBA" id="ARBA00023136"/>
    </source>
</evidence>
<dbReference type="OrthoDB" id="427456at2759"/>
<dbReference type="InterPro" id="IPR031846">
    <property type="entry name" value="Hvcn1"/>
</dbReference>
<dbReference type="PANTHER" id="PTHR46480">
    <property type="entry name" value="F20B24.22"/>
    <property type="match status" value="1"/>
</dbReference>
<accession>A0A8B8B9M6</accession>
<feature type="region of interest" description="Disordered" evidence="10">
    <location>
        <begin position="1"/>
        <end position="24"/>
    </location>
</feature>
<dbReference type="GO" id="GO:0005886">
    <property type="term" value="C:plasma membrane"/>
    <property type="evidence" value="ECO:0007669"/>
    <property type="project" value="UniProtKB-SubCell"/>
</dbReference>
<gene>
    <name evidence="13" type="primary">LOC111108350</name>
</gene>
<evidence type="ECO:0000256" key="3">
    <source>
        <dbReference type="ARBA" id="ARBA00022475"/>
    </source>
</evidence>
<evidence type="ECO:0000256" key="5">
    <source>
        <dbReference type="ARBA" id="ARBA00022882"/>
    </source>
</evidence>
<keyword evidence="3" id="KW-1003">Cell membrane</keyword>
<feature type="transmembrane region" description="Helical" evidence="11">
    <location>
        <begin position="243"/>
        <end position="260"/>
    </location>
</feature>
<feature type="compositionally biased region" description="Polar residues" evidence="10">
    <location>
        <begin position="416"/>
        <end position="428"/>
    </location>
</feature>
<dbReference type="Gene3D" id="1.20.120.350">
    <property type="entry name" value="Voltage-gated potassium channels. Chain C"/>
    <property type="match status" value="1"/>
</dbReference>
<evidence type="ECO:0000256" key="1">
    <source>
        <dbReference type="ARBA" id="ARBA00004651"/>
    </source>
</evidence>
<proteinExistence type="predicted"/>
<feature type="transmembrane region" description="Helical" evidence="11">
    <location>
        <begin position="206"/>
        <end position="231"/>
    </location>
</feature>
<evidence type="ECO:0000256" key="7">
    <source>
        <dbReference type="ARBA" id="ARBA00023065"/>
    </source>
</evidence>
<feature type="transmembrane region" description="Helical" evidence="11">
    <location>
        <begin position="120"/>
        <end position="138"/>
    </location>
</feature>
<dbReference type="KEGG" id="cvn:111108350"/>
<evidence type="ECO:0000313" key="13">
    <source>
        <dbReference type="RefSeq" id="XP_022299868.1"/>
    </source>
</evidence>
<dbReference type="PANTHER" id="PTHR46480:SF1">
    <property type="entry name" value="VOLTAGE-GATED HYDROGEN CHANNEL 1"/>
    <property type="match status" value="1"/>
</dbReference>
<dbReference type="InterPro" id="IPR027359">
    <property type="entry name" value="Volt_channel_dom_sf"/>
</dbReference>
<keyword evidence="8 11" id="KW-0472">Membrane</keyword>
<name>A0A8B8B9M6_CRAVI</name>
<keyword evidence="5" id="KW-0851">Voltage-gated channel</keyword>
<dbReference type="GeneID" id="111108350"/>
<feature type="transmembrane region" description="Helical" evidence="11">
    <location>
        <begin position="85"/>
        <end position="108"/>
    </location>
</feature>
<reference evidence="13" key="1">
    <citation type="submission" date="2025-08" db="UniProtKB">
        <authorList>
            <consortium name="RefSeq"/>
        </authorList>
    </citation>
    <scope>IDENTIFICATION</scope>
    <source>
        <tissue evidence="13">Whole sample</tissue>
    </source>
</reference>
<comment type="subcellular location">
    <subcellularLocation>
        <location evidence="1">Cell membrane</location>
        <topology evidence="1">Multi-pass membrane protein</topology>
    </subcellularLocation>
</comment>
<dbReference type="AlphaFoldDB" id="A0A8B8B9M6"/>
<keyword evidence="9" id="KW-0407">Ion channel</keyword>
<feature type="compositionally biased region" description="Polar residues" evidence="10">
    <location>
        <begin position="438"/>
        <end position="448"/>
    </location>
</feature>
<keyword evidence="7" id="KW-0406">Ion transport</keyword>
<feature type="region of interest" description="Disordered" evidence="10">
    <location>
        <begin position="399"/>
        <end position="448"/>
    </location>
</feature>
<dbReference type="Proteomes" id="UP000694844">
    <property type="component" value="Chromosome 8"/>
</dbReference>
<dbReference type="GO" id="GO:0034702">
    <property type="term" value="C:monoatomic ion channel complex"/>
    <property type="evidence" value="ECO:0007669"/>
    <property type="project" value="UniProtKB-KW"/>
</dbReference>
<evidence type="ECO:0000256" key="10">
    <source>
        <dbReference type="SAM" id="MobiDB-lite"/>
    </source>
</evidence>
<dbReference type="RefSeq" id="XP_022299868.1">
    <property type="nucleotide sequence ID" value="XM_022444160.1"/>
</dbReference>
<evidence type="ECO:0000256" key="9">
    <source>
        <dbReference type="ARBA" id="ARBA00023303"/>
    </source>
</evidence>
<evidence type="ECO:0000256" key="6">
    <source>
        <dbReference type="ARBA" id="ARBA00022989"/>
    </source>
</evidence>
<evidence type="ECO:0000256" key="2">
    <source>
        <dbReference type="ARBA" id="ARBA00022448"/>
    </source>
</evidence>
<keyword evidence="4 11" id="KW-0812">Transmembrane</keyword>
<dbReference type="GO" id="GO:0030171">
    <property type="term" value="F:voltage-gated proton channel activity"/>
    <property type="evidence" value="ECO:0007669"/>
    <property type="project" value="InterPro"/>
</dbReference>
<evidence type="ECO:0000313" key="12">
    <source>
        <dbReference type="Proteomes" id="UP000694844"/>
    </source>
</evidence>
<evidence type="ECO:0000256" key="4">
    <source>
        <dbReference type="ARBA" id="ARBA00022692"/>
    </source>
</evidence>
<keyword evidence="12" id="KW-1185">Reference proteome</keyword>